<proteinExistence type="predicted"/>
<dbReference type="Pfam" id="PF18962">
    <property type="entry name" value="Por_Secre_tail"/>
    <property type="match status" value="1"/>
</dbReference>
<dbReference type="Proteomes" id="UP001204439">
    <property type="component" value="Unassembled WGS sequence"/>
</dbReference>
<dbReference type="RefSeq" id="WP_165596606.1">
    <property type="nucleotide sequence ID" value="NZ_JAMXLT020000045.1"/>
</dbReference>
<accession>A0ABU4JMC9</accession>
<sequence length="143" mass="16507">MFFDIDGNNFNRVNFKNGYNSLIGTFDSTNNFNLKCIEVDNPEYSTINWTDRDGQTTFSTDCDYLSTNDAKKNIFQIYPNPVKEKFIINTSNKIEIVEIYSQTGQLLKTSKSKEVNISNFPKGNYVVKIKTDKETITQKIIKE</sequence>
<name>A0ABU4JMC9_9FLAO</name>
<dbReference type="EMBL" id="JAMXLT020000045">
    <property type="protein sequence ID" value="MDW8550825.1"/>
    <property type="molecule type" value="Genomic_DNA"/>
</dbReference>
<evidence type="ECO:0000313" key="3">
    <source>
        <dbReference type="EMBL" id="MDW8550825.1"/>
    </source>
</evidence>
<organism evidence="3 4">
    <name type="scientific">Epilithonimonas ginsengisoli</name>
    <dbReference type="NCBI Taxonomy" id="1245592"/>
    <lineage>
        <taxon>Bacteria</taxon>
        <taxon>Pseudomonadati</taxon>
        <taxon>Bacteroidota</taxon>
        <taxon>Flavobacteriia</taxon>
        <taxon>Flavobacteriales</taxon>
        <taxon>Weeksellaceae</taxon>
        <taxon>Chryseobacterium group</taxon>
        <taxon>Epilithonimonas</taxon>
    </lineage>
</organism>
<dbReference type="NCBIfam" id="TIGR04183">
    <property type="entry name" value="Por_Secre_tail"/>
    <property type="match status" value="1"/>
</dbReference>
<gene>
    <name evidence="3" type="ORF">NG800_018000</name>
</gene>
<protein>
    <submittedName>
        <fullName evidence="3">T9SS type A sorting domain-containing protein</fullName>
    </submittedName>
</protein>
<dbReference type="InterPro" id="IPR026444">
    <property type="entry name" value="Secre_tail"/>
</dbReference>
<keyword evidence="4" id="KW-1185">Reference proteome</keyword>
<reference evidence="3 4" key="1">
    <citation type="submission" date="2023-11" db="EMBL/GenBank/DDBJ databases">
        <title>First isolation, identification, and characterization of non-pathogenic Epilithonimonas ginsengisoli isolated from diseased farmed rainbow trout (Oncorhynchus mykiss) in Chile.</title>
        <authorList>
            <person name="Miranda C.D."/>
            <person name="Irgang R."/>
            <person name="Concha C."/>
            <person name="Rojas R."/>
            <person name="Avendano R."/>
        </authorList>
    </citation>
    <scope>NUCLEOTIDE SEQUENCE [LARGE SCALE GENOMIC DNA]</scope>
    <source>
        <strain evidence="3 4">FP99</strain>
    </source>
</reference>
<evidence type="ECO:0000313" key="4">
    <source>
        <dbReference type="Proteomes" id="UP001204439"/>
    </source>
</evidence>
<feature type="domain" description="Secretion system C-terminal sorting" evidence="2">
    <location>
        <begin position="77"/>
        <end position="141"/>
    </location>
</feature>
<keyword evidence="1" id="KW-0732">Signal</keyword>
<evidence type="ECO:0000256" key="1">
    <source>
        <dbReference type="ARBA" id="ARBA00022729"/>
    </source>
</evidence>
<evidence type="ECO:0000259" key="2">
    <source>
        <dbReference type="Pfam" id="PF18962"/>
    </source>
</evidence>
<comment type="caution">
    <text evidence="3">The sequence shown here is derived from an EMBL/GenBank/DDBJ whole genome shotgun (WGS) entry which is preliminary data.</text>
</comment>